<protein>
    <submittedName>
        <fullName evidence="1">Uncharacterized protein</fullName>
    </submittedName>
</protein>
<reference evidence="1 2" key="1">
    <citation type="submission" date="2023-05" db="EMBL/GenBank/DDBJ databases">
        <title>B98-5 Cell Line De Novo Hybrid Assembly: An Optical Mapping Approach.</title>
        <authorList>
            <person name="Kananen K."/>
            <person name="Auerbach J.A."/>
            <person name="Kautto E."/>
            <person name="Blachly J.S."/>
        </authorList>
    </citation>
    <scope>NUCLEOTIDE SEQUENCE [LARGE SCALE GENOMIC DNA]</scope>
    <source>
        <strain evidence="1">B95-8</strain>
        <tissue evidence="1">Cell line</tissue>
    </source>
</reference>
<evidence type="ECO:0000313" key="2">
    <source>
        <dbReference type="Proteomes" id="UP001266305"/>
    </source>
</evidence>
<keyword evidence="2" id="KW-1185">Reference proteome</keyword>
<organism evidence="1 2">
    <name type="scientific">Saguinus oedipus</name>
    <name type="common">Cotton-top tamarin</name>
    <name type="synonym">Oedipomidas oedipus</name>
    <dbReference type="NCBI Taxonomy" id="9490"/>
    <lineage>
        <taxon>Eukaryota</taxon>
        <taxon>Metazoa</taxon>
        <taxon>Chordata</taxon>
        <taxon>Craniata</taxon>
        <taxon>Vertebrata</taxon>
        <taxon>Euteleostomi</taxon>
        <taxon>Mammalia</taxon>
        <taxon>Eutheria</taxon>
        <taxon>Euarchontoglires</taxon>
        <taxon>Primates</taxon>
        <taxon>Haplorrhini</taxon>
        <taxon>Platyrrhini</taxon>
        <taxon>Cebidae</taxon>
        <taxon>Callitrichinae</taxon>
        <taxon>Saguinus</taxon>
    </lineage>
</organism>
<sequence>MTTRVDGHSWALSAIDELKVDKIITPLNKDHIPITDSPVVVQQHMLPPKKFVLLSAQ</sequence>
<evidence type="ECO:0000313" key="1">
    <source>
        <dbReference type="EMBL" id="KAK2117760.1"/>
    </source>
</evidence>
<name>A0ABQ9W8C5_SAGOE</name>
<gene>
    <name evidence="1" type="ORF">P7K49_004647</name>
</gene>
<feature type="non-terminal residue" evidence="1">
    <location>
        <position position="57"/>
    </location>
</feature>
<proteinExistence type="predicted"/>
<accession>A0ABQ9W8C5</accession>
<dbReference type="Proteomes" id="UP001266305">
    <property type="component" value="Unassembled WGS sequence"/>
</dbReference>
<dbReference type="EMBL" id="JASSZA010000002">
    <property type="protein sequence ID" value="KAK2117760.1"/>
    <property type="molecule type" value="Genomic_DNA"/>
</dbReference>
<comment type="caution">
    <text evidence="1">The sequence shown here is derived from an EMBL/GenBank/DDBJ whole genome shotgun (WGS) entry which is preliminary data.</text>
</comment>